<feature type="compositionally biased region" description="Low complexity" evidence="1">
    <location>
        <begin position="134"/>
        <end position="145"/>
    </location>
</feature>
<evidence type="ECO:0000256" key="1">
    <source>
        <dbReference type="SAM" id="MobiDB-lite"/>
    </source>
</evidence>
<dbReference type="AlphaFoldDB" id="A0A7J6TM11"/>
<dbReference type="EMBL" id="JABANM010006476">
    <property type="protein sequence ID" value="KAF4745867.1"/>
    <property type="molecule type" value="Genomic_DNA"/>
</dbReference>
<evidence type="ECO:0000313" key="3">
    <source>
        <dbReference type="Proteomes" id="UP000574390"/>
    </source>
</evidence>
<gene>
    <name evidence="2" type="ORF">FOZ62_018030</name>
</gene>
<feature type="compositionally biased region" description="Basic and acidic residues" evidence="1">
    <location>
        <begin position="159"/>
        <end position="171"/>
    </location>
</feature>
<sequence length="303" mass="33780">MLSRPKATPAVIGISSTYYWERQRELRDLLGEGTDYTETVLSRRDHGGLRLRNLWLDDEDEGSGSFDCCCADGKDGGCLSLTLEKTPSTVASSPLTPNRLTARFLLRPTVRFEPVVQVRFCDRPETHSEDEENSTSTPHSSLPSSDPEGTAELPLVGDDSDHRKCVPSETVERLRPSIPDWQGIVLETESVVKDFDGHSALREKAYSSSDDLKSMAHLMGVEPPRPRYGRDRSVTVGDLEEYMESLRSPRRGSAASRISRGRDSPLCGERSKLDDDDDYDDSDSEENILARMEAMGCDMDLED</sequence>
<feature type="compositionally biased region" description="Acidic residues" evidence="1">
    <location>
        <begin position="274"/>
        <end position="284"/>
    </location>
</feature>
<evidence type="ECO:0000313" key="2">
    <source>
        <dbReference type="EMBL" id="KAF4745867.1"/>
    </source>
</evidence>
<feature type="region of interest" description="Disordered" evidence="1">
    <location>
        <begin position="123"/>
        <end position="171"/>
    </location>
</feature>
<accession>A0A7J6TM11</accession>
<feature type="region of interest" description="Disordered" evidence="1">
    <location>
        <begin position="244"/>
        <end position="284"/>
    </location>
</feature>
<protein>
    <submittedName>
        <fullName evidence="2">Uncharacterized protein</fullName>
    </submittedName>
</protein>
<organism evidence="2 3">
    <name type="scientific">Perkinsus olseni</name>
    <name type="common">Perkinsus atlanticus</name>
    <dbReference type="NCBI Taxonomy" id="32597"/>
    <lineage>
        <taxon>Eukaryota</taxon>
        <taxon>Sar</taxon>
        <taxon>Alveolata</taxon>
        <taxon>Perkinsozoa</taxon>
        <taxon>Perkinsea</taxon>
        <taxon>Perkinsida</taxon>
        <taxon>Perkinsidae</taxon>
        <taxon>Perkinsus</taxon>
    </lineage>
</organism>
<dbReference type="Proteomes" id="UP000574390">
    <property type="component" value="Unassembled WGS sequence"/>
</dbReference>
<reference evidence="2 3" key="1">
    <citation type="submission" date="2020-04" db="EMBL/GenBank/DDBJ databases">
        <title>Perkinsus olseni comparative genomics.</title>
        <authorList>
            <person name="Bogema D.R."/>
        </authorList>
    </citation>
    <scope>NUCLEOTIDE SEQUENCE [LARGE SCALE GENOMIC DNA]</scope>
    <source>
        <strain evidence="2">ATCC PRA-205</strain>
    </source>
</reference>
<proteinExistence type="predicted"/>
<comment type="caution">
    <text evidence="2">The sequence shown here is derived from an EMBL/GenBank/DDBJ whole genome shotgun (WGS) entry which is preliminary data.</text>
</comment>
<name>A0A7J6TM11_PEROL</name>